<dbReference type="EMBL" id="JAHWGI010001190">
    <property type="protein sequence ID" value="KAK3924511.1"/>
    <property type="molecule type" value="Genomic_DNA"/>
</dbReference>
<sequence>MAPVKQMLQRWNNSQEETDDTGSNENSGRPEVFDQSFYGDNAASTTEQEFEEDWSDVSKYFTPEQWNEIPLIERLKFRIMKERYEYMSENSNPISKPYFMCDGNSNEGRPSQRKSQIDKPVEHGEIRTSLRSVPKRNYREVSPPRTPTRRPVAQSSTSPHSPASSVSNTIETNRALQTSSVPSTSSGRRCGG</sequence>
<feature type="region of interest" description="Disordered" evidence="1">
    <location>
        <begin position="90"/>
        <end position="192"/>
    </location>
</feature>
<dbReference type="GO" id="GO:0006355">
    <property type="term" value="P:regulation of DNA-templated transcription"/>
    <property type="evidence" value="ECO:0007669"/>
    <property type="project" value="InterPro"/>
</dbReference>
<dbReference type="Proteomes" id="UP001219518">
    <property type="component" value="Unassembled WGS sequence"/>
</dbReference>
<organism evidence="3 4">
    <name type="scientific">Frankliniella fusca</name>
    <dbReference type="NCBI Taxonomy" id="407009"/>
    <lineage>
        <taxon>Eukaryota</taxon>
        <taxon>Metazoa</taxon>
        <taxon>Ecdysozoa</taxon>
        <taxon>Arthropoda</taxon>
        <taxon>Hexapoda</taxon>
        <taxon>Insecta</taxon>
        <taxon>Pterygota</taxon>
        <taxon>Neoptera</taxon>
        <taxon>Paraneoptera</taxon>
        <taxon>Thysanoptera</taxon>
        <taxon>Terebrantia</taxon>
        <taxon>Thripoidea</taxon>
        <taxon>Thripidae</taxon>
        <taxon>Frankliniella</taxon>
    </lineage>
</organism>
<comment type="caution">
    <text evidence="3">The sequence shown here is derived from an EMBL/GenBank/DDBJ whole genome shotgun (WGS) entry which is preliminary data.</text>
</comment>
<evidence type="ECO:0000256" key="1">
    <source>
        <dbReference type="SAM" id="MobiDB-lite"/>
    </source>
</evidence>
<reference evidence="3" key="1">
    <citation type="submission" date="2021-07" db="EMBL/GenBank/DDBJ databases">
        <authorList>
            <person name="Catto M.A."/>
            <person name="Jacobson A."/>
            <person name="Kennedy G."/>
            <person name="Labadie P."/>
            <person name="Hunt B.G."/>
            <person name="Srinivasan R."/>
        </authorList>
    </citation>
    <scope>NUCLEOTIDE SEQUENCE</scope>
    <source>
        <strain evidence="3">PL_HMW_Pooled</strain>
        <tissue evidence="3">Head</tissue>
    </source>
</reference>
<keyword evidence="4" id="KW-1185">Reference proteome</keyword>
<name>A0AAE1HPN3_9NEOP</name>
<dbReference type="InterPro" id="IPR003655">
    <property type="entry name" value="aKRAB"/>
</dbReference>
<proteinExistence type="predicted"/>
<dbReference type="InterPro" id="IPR036051">
    <property type="entry name" value="KRAB_dom_sf"/>
</dbReference>
<feature type="region of interest" description="Disordered" evidence="1">
    <location>
        <begin position="1"/>
        <end position="50"/>
    </location>
</feature>
<accession>A0AAE1HPN3</accession>
<evidence type="ECO:0000313" key="4">
    <source>
        <dbReference type="Proteomes" id="UP001219518"/>
    </source>
</evidence>
<feature type="compositionally biased region" description="Basic and acidic residues" evidence="1">
    <location>
        <begin position="115"/>
        <end position="128"/>
    </location>
</feature>
<feature type="domain" description="KRAB-related" evidence="2">
    <location>
        <begin position="49"/>
        <end position="112"/>
    </location>
</feature>
<evidence type="ECO:0000259" key="2">
    <source>
        <dbReference type="PROSITE" id="PS50806"/>
    </source>
</evidence>
<feature type="compositionally biased region" description="Low complexity" evidence="1">
    <location>
        <begin position="149"/>
        <end position="167"/>
    </location>
</feature>
<gene>
    <name evidence="3" type="ORF">KUF71_012533</name>
</gene>
<dbReference type="AlphaFoldDB" id="A0AAE1HPN3"/>
<reference evidence="3" key="2">
    <citation type="journal article" date="2023" name="BMC Genomics">
        <title>Pest status, molecular evolution, and epigenetic factors derived from the genome assembly of Frankliniella fusca, a thysanopteran phytovirus vector.</title>
        <authorList>
            <person name="Catto M.A."/>
            <person name="Labadie P.E."/>
            <person name="Jacobson A.L."/>
            <person name="Kennedy G.G."/>
            <person name="Srinivasan R."/>
            <person name="Hunt B.G."/>
        </authorList>
    </citation>
    <scope>NUCLEOTIDE SEQUENCE</scope>
    <source>
        <strain evidence="3">PL_HMW_Pooled</strain>
    </source>
</reference>
<protein>
    <submittedName>
        <fullName evidence="3">Protein SSX2</fullName>
    </submittedName>
</protein>
<feature type="compositionally biased region" description="Polar residues" evidence="1">
    <location>
        <begin position="168"/>
        <end position="192"/>
    </location>
</feature>
<dbReference type="SUPFAM" id="SSF109640">
    <property type="entry name" value="KRAB domain (Kruppel-associated box)"/>
    <property type="match status" value="1"/>
</dbReference>
<dbReference type="PROSITE" id="PS50806">
    <property type="entry name" value="KRAB_RELATED"/>
    <property type="match status" value="1"/>
</dbReference>
<evidence type="ECO:0000313" key="3">
    <source>
        <dbReference type="EMBL" id="KAK3924511.1"/>
    </source>
</evidence>